<keyword evidence="3" id="KW-1185">Reference proteome</keyword>
<proteinExistence type="predicted"/>
<evidence type="ECO:0000256" key="1">
    <source>
        <dbReference type="SAM" id="MobiDB-lite"/>
    </source>
</evidence>
<name>A0AA37WSD0_9HYPH</name>
<protein>
    <submittedName>
        <fullName evidence="2">Uncharacterized protein</fullName>
    </submittedName>
</protein>
<feature type="compositionally biased region" description="Polar residues" evidence="1">
    <location>
        <begin position="37"/>
        <end position="56"/>
    </location>
</feature>
<organism evidence="2 3">
    <name type="scientific">Methylobacterium tardum</name>
    <dbReference type="NCBI Taxonomy" id="374432"/>
    <lineage>
        <taxon>Bacteria</taxon>
        <taxon>Pseudomonadati</taxon>
        <taxon>Pseudomonadota</taxon>
        <taxon>Alphaproteobacteria</taxon>
        <taxon>Hyphomicrobiales</taxon>
        <taxon>Methylobacteriaceae</taxon>
        <taxon>Methylobacterium</taxon>
    </lineage>
</organism>
<comment type="caution">
    <text evidence="2">The sequence shown here is derived from an EMBL/GenBank/DDBJ whole genome shotgun (WGS) entry which is preliminary data.</text>
</comment>
<dbReference type="Proteomes" id="UP001157440">
    <property type="component" value="Unassembled WGS sequence"/>
</dbReference>
<gene>
    <name evidence="2" type="ORF">GCM10007890_21950</name>
</gene>
<sequence length="160" mass="17267">MPGKAAGFLRFRMRAGYRLLPRSWSPMGRALPPRSLATATQPGTLRGNGVTSGTSISEKHPEFLAMTAAIFSPSGEAAAVAAASEGRPALFGVDHMLADTFVRYRDKNPSSLQNAGFIVARLMRDKLGYTQGKVVTFPRATRFRAAPCSIHLENDSGRSR</sequence>
<evidence type="ECO:0000313" key="3">
    <source>
        <dbReference type="Proteomes" id="UP001157440"/>
    </source>
</evidence>
<dbReference type="AlphaFoldDB" id="A0AA37WSD0"/>
<accession>A0AA37WSD0</accession>
<evidence type="ECO:0000313" key="2">
    <source>
        <dbReference type="EMBL" id="GLS70182.1"/>
    </source>
</evidence>
<feature type="region of interest" description="Disordered" evidence="1">
    <location>
        <begin position="34"/>
        <end position="56"/>
    </location>
</feature>
<reference evidence="3" key="1">
    <citation type="journal article" date="2019" name="Int. J. Syst. Evol. Microbiol.">
        <title>The Global Catalogue of Microorganisms (GCM) 10K type strain sequencing project: providing services to taxonomists for standard genome sequencing and annotation.</title>
        <authorList>
            <consortium name="The Broad Institute Genomics Platform"/>
            <consortium name="The Broad Institute Genome Sequencing Center for Infectious Disease"/>
            <person name="Wu L."/>
            <person name="Ma J."/>
        </authorList>
    </citation>
    <scope>NUCLEOTIDE SEQUENCE [LARGE SCALE GENOMIC DNA]</scope>
    <source>
        <strain evidence="3">NBRC 103632</strain>
    </source>
</reference>
<dbReference type="EMBL" id="BSPL01000013">
    <property type="protein sequence ID" value="GLS70182.1"/>
    <property type="molecule type" value="Genomic_DNA"/>
</dbReference>